<dbReference type="Pfam" id="PF12833">
    <property type="entry name" value="HTH_18"/>
    <property type="match status" value="1"/>
</dbReference>
<dbReference type="Pfam" id="PF02311">
    <property type="entry name" value="AraC_binding"/>
    <property type="match status" value="1"/>
</dbReference>
<evidence type="ECO:0000256" key="2">
    <source>
        <dbReference type="ARBA" id="ARBA00023125"/>
    </source>
</evidence>
<dbReference type="Proteomes" id="UP000269573">
    <property type="component" value="Unassembled WGS sequence"/>
</dbReference>
<organism evidence="5 6">
    <name type="scientific">Brevibacillus nitrificans</name>
    <dbReference type="NCBI Taxonomy" id="651560"/>
    <lineage>
        <taxon>Bacteria</taxon>
        <taxon>Bacillati</taxon>
        <taxon>Bacillota</taxon>
        <taxon>Bacilli</taxon>
        <taxon>Bacillales</taxon>
        <taxon>Paenibacillaceae</taxon>
        <taxon>Brevibacillus</taxon>
    </lineage>
</organism>
<evidence type="ECO:0000259" key="4">
    <source>
        <dbReference type="PROSITE" id="PS01124"/>
    </source>
</evidence>
<keyword evidence="2" id="KW-0238">DNA-binding</keyword>
<dbReference type="InterPro" id="IPR037923">
    <property type="entry name" value="HTH-like"/>
</dbReference>
<proteinExistence type="predicted"/>
<keyword evidence="6" id="KW-1185">Reference proteome</keyword>
<dbReference type="SMART" id="SM00342">
    <property type="entry name" value="HTH_ARAC"/>
    <property type="match status" value="1"/>
</dbReference>
<reference evidence="5 6" key="1">
    <citation type="submission" date="2018-10" db="EMBL/GenBank/DDBJ databases">
        <title>Phylogenomics of Brevibacillus.</title>
        <authorList>
            <person name="Dunlap C."/>
        </authorList>
    </citation>
    <scope>NUCLEOTIDE SEQUENCE [LARGE SCALE GENOMIC DNA]</scope>
    <source>
        <strain evidence="5 6">JCM 15774</strain>
    </source>
</reference>
<comment type="caution">
    <text evidence="5">The sequence shown here is derived from an EMBL/GenBank/DDBJ whole genome shotgun (WGS) entry which is preliminary data.</text>
</comment>
<accession>A0A3M8DDC7</accession>
<protein>
    <submittedName>
        <fullName evidence="5">AraC family transcriptional regulator</fullName>
    </submittedName>
</protein>
<dbReference type="GO" id="GO:0043565">
    <property type="term" value="F:sequence-specific DNA binding"/>
    <property type="evidence" value="ECO:0007669"/>
    <property type="project" value="InterPro"/>
</dbReference>
<gene>
    <name evidence="5" type="ORF">EDM59_12940</name>
</gene>
<keyword evidence="1" id="KW-0805">Transcription regulation</keyword>
<dbReference type="RefSeq" id="WP_122923970.1">
    <property type="nucleotide sequence ID" value="NZ_RHHU01000007.1"/>
</dbReference>
<dbReference type="PROSITE" id="PS00041">
    <property type="entry name" value="HTH_ARAC_FAMILY_1"/>
    <property type="match status" value="1"/>
</dbReference>
<dbReference type="AlphaFoldDB" id="A0A3M8DDC7"/>
<dbReference type="SUPFAM" id="SSF46689">
    <property type="entry name" value="Homeodomain-like"/>
    <property type="match status" value="2"/>
</dbReference>
<dbReference type="PROSITE" id="PS01124">
    <property type="entry name" value="HTH_ARAC_FAMILY_2"/>
    <property type="match status" value="1"/>
</dbReference>
<dbReference type="InterPro" id="IPR018062">
    <property type="entry name" value="HTH_AraC-typ_CS"/>
</dbReference>
<dbReference type="SUPFAM" id="SSF51215">
    <property type="entry name" value="Regulatory protein AraC"/>
    <property type="match status" value="1"/>
</dbReference>
<sequence>MIASEAYRQLRQMIFSLSTVFHGVCSDEKAFFLEPKPYHQIAFIKKQKGKLQIAEASIRVEAGDIAFIEPYQAVELAAEREKELEYFLVGFCSWKEESGIALDDRQFVRGESAFPLAGTLRVRSHSQVLHLMEELQKSFVSKKEDEQFRQRLLFERILYILVKDMASIEKREDTLGSIEETIQYVEQHYMLNLSLEILASKAGVSASYYSRMFKTLKGVSLSDYITSLRISRAKVLLLLPASRLRDVAQSIGYNDEFYFSKMFKKVVGLSPSEYIKSQVRQDNS</sequence>
<dbReference type="InterPro" id="IPR020449">
    <property type="entry name" value="Tscrpt_reg_AraC-type_HTH"/>
</dbReference>
<evidence type="ECO:0000313" key="5">
    <source>
        <dbReference type="EMBL" id="RNB85305.1"/>
    </source>
</evidence>
<dbReference type="PANTHER" id="PTHR43280:SF2">
    <property type="entry name" value="HTH-TYPE TRANSCRIPTIONAL REGULATOR EXSA"/>
    <property type="match status" value="1"/>
</dbReference>
<dbReference type="InterPro" id="IPR018060">
    <property type="entry name" value="HTH_AraC"/>
</dbReference>
<keyword evidence="3" id="KW-0804">Transcription</keyword>
<dbReference type="PANTHER" id="PTHR43280">
    <property type="entry name" value="ARAC-FAMILY TRANSCRIPTIONAL REGULATOR"/>
    <property type="match status" value="1"/>
</dbReference>
<dbReference type="EMBL" id="RHHU01000007">
    <property type="protein sequence ID" value="RNB85305.1"/>
    <property type="molecule type" value="Genomic_DNA"/>
</dbReference>
<dbReference type="Gene3D" id="1.10.10.60">
    <property type="entry name" value="Homeodomain-like"/>
    <property type="match status" value="2"/>
</dbReference>
<dbReference type="PRINTS" id="PR00032">
    <property type="entry name" value="HTHARAC"/>
</dbReference>
<evidence type="ECO:0000256" key="1">
    <source>
        <dbReference type="ARBA" id="ARBA00023015"/>
    </source>
</evidence>
<dbReference type="InterPro" id="IPR003313">
    <property type="entry name" value="AraC-bd"/>
</dbReference>
<dbReference type="GO" id="GO:0003700">
    <property type="term" value="F:DNA-binding transcription factor activity"/>
    <property type="evidence" value="ECO:0007669"/>
    <property type="project" value="InterPro"/>
</dbReference>
<evidence type="ECO:0000313" key="6">
    <source>
        <dbReference type="Proteomes" id="UP000269573"/>
    </source>
</evidence>
<name>A0A3M8DDC7_9BACL</name>
<evidence type="ECO:0000256" key="3">
    <source>
        <dbReference type="ARBA" id="ARBA00023163"/>
    </source>
</evidence>
<feature type="domain" description="HTH araC/xylS-type" evidence="4">
    <location>
        <begin position="179"/>
        <end position="277"/>
    </location>
</feature>
<dbReference type="InterPro" id="IPR009057">
    <property type="entry name" value="Homeodomain-like_sf"/>
</dbReference>